<sequence>MNLHPSRRTVVATASALALMMTATAGTAVAAAHHEVLLEIDGVSRPVDGFFLTVGGALASVGVEVGAHDLVAPATDAHVADGQTIVVRSASPYEVTLDGQTKTAWSTADSIDGVLDSIAASGSAVMAADRSTLRREMSVISVDGPVAILADGATTTVDAKAGDTVDVLLEKAGLSLGDLDTVDFVFEAGRTSVKVTRILHGDVDVATPTPFTTEERSDDSLYEGETKVLQEGQDGQTLTTYYRHSIDGKIVLNVPMAKKVTEPVAKIVAVGTKKKEQEAPSAPAVSYSPGSAQAIAQEMITARGWSDSEFQCLVTLWNHESGWNVSAANPSGAYGIPQALPGSKMASVGADWQTNPATQITWGLGYISGRYGTPCGALASWSAKGWY</sequence>
<dbReference type="Pfam" id="PF07501">
    <property type="entry name" value="G5"/>
    <property type="match status" value="1"/>
</dbReference>
<dbReference type="Gene3D" id="2.20.230.10">
    <property type="entry name" value="Resuscitation-promoting factor rpfb"/>
    <property type="match status" value="1"/>
</dbReference>
<evidence type="ECO:0000259" key="3">
    <source>
        <dbReference type="PROSITE" id="PS51109"/>
    </source>
</evidence>
<dbReference type="InterPro" id="IPR023346">
    <property type="entry name" value="Lysozyme-like_dom_sf"/>
</dbReference>
<dbReference type="InterPro" id="IPR006311">
    <property type="entry name" value="TAT_signal"/>
</dbReference>
<dbReference type="InterPro" id="IPR011098">
    <property type="entry name" value="G5_dom"/>
</dbReference>
<name>A0A923IXI8_9ACTO</name>
<reference evidence="4" key="1">
    <citation type="submission" date="2020-08" db="EMBL/GenBank/DDBJ databases">
        <title>Sequencing the genomes of 1000 actinobacteria strains.</title>
        <authorList>
            <person name="Klenk H.-P."/>
        </authorList>
    </citation>
    <scope>NUCLEOTIDE SEQUENCE</scope>
    <source>
        <strain evidence="4">DSM 10695</strain>
    </source>
</reference>
<proteinExistence type="predicted"/>
<dbReference type="InterPro" id="IPR007137">
    <property type="entry name" value="DUF348"/>
</dbReference>
<dbReference type="RefSeq" id="WP_184451977.1">
    <property type="nucleotide sequence ID" value="NZ_JACHMK010000001.1"/>
</dbReference>
<protein>
    <submittedName>
        <fullName evidence="4">Uncharacterized protein YabE (DUF348 family)</fullName>
    </submittedName>
</protein>
<comment type="caution">
    <text evidence="4">The sequence shown here is derived from an EMBL/GenBank/DDBJ whole genome shotgun (WGS) entry which is preliminary data.</text>
</comment>
<evidence type="ECO:0000313" key="5">
    <source>
        <dbReference type="Proteomes" id="UP000617426"/>
    </source>
</evidence>
<feature type="domain" description="G5" evidence="3">
    <location>
        <begin position="195"/>
        <end position="274"/>
    </location>
</feature>
<dbReference type="SUPFAM" id="SSF53955">
    <property type="entry name" value="Lysozyme-like"/>
    <property type="match status" value="1"/>
</dbReference>
<evidence type="ECO:0000256" key="2">
    <source>
        <dbReference type="SAM" id="SignalP"/>
    </source>
</evidence>
<evidence type="ECO:0000256" key="1">
    <source>
        <dbReference type="ARBA" id="ARBA00022729"/>
    </source>
</evidence>
<keyword evidence="5" id="KW-1185">Reference proteome</keyword>
<dbReference type="Proteomes" id="UP000617426">
    <property type="component" value="Unassembled WGS sequence"/>
</dbReference>
<dbReference type="EMBL" id="JACHMK010000001">
    <property type="protein sequence ID" value="MBB6334175.1"/>
    <property type="molecule type" value="Genomic_DNA"/>
</dbReference>
<feature type="signal peptide" evidence="2">
    <location>
        <begin position="1"/>
        <end position="30"/>
    </location>
</feature>
<keyword evidence="1 2" id="KW-0732">Signal</keyword>
<dbReference type="PROSITE" id="PS51318">
    <property type="entry name" value="TAT"/>
    <property type="match status" value="1"/>
</dbReference>
<gene>
    <name evidence="4" type="ORF">HD592_000740</name>
</gene>
<dbReference type="Pfam" id="PF03990">
    <property type="entry name" value="DUF348"/>
    <property type="match status" value="3"/>
</dbReference>
<accession>A0A923IXI8</accession>
<dbReference type="SMART" id="SM01208">
    <property type="entry name" value="G5"/>
    <property type="match status" value="1"/>
</dbReference>
<dbReference type="AlphaFoldDB" id="A0A923IXI8"/>
<dbReference type="PROSITE" id="PS51109">
    <property type="entry name" value="G5"/>
    <property type="match status" value="1"/>
</dbReference>
<evidence type="ECO:0000313" key="4">
    <source>
        <dbReference type="EMBL" id="MBB6334175.1"/>
    </source>
</evidence>
<organism evidence="4 5">
    <name type="scientific">Schaalia hyovaginalis</name>
    <dbReference type="NCBI Taxonomy" id="29316"/>
    <lineage>
        <taxon>Bacteria</taxon>
        <taxon>Bacillati</taxon>
        <taxon>Actinomycetota</taxon>
        <taxon>Actinomycetes</taxon>
        <taxon>Actinomycetales</taxon>
        <taxon>Actinomycetaceae</taxon>
        <taxon>Schaalia</taxon>
    </lineage>
</organism>
<feature type="chain" id="PRO_5036697973" evidence="2">
    <location>
        <begin position="31"/>
        <end position="387"/>
    </location>
</feature>